<dbReference type="Proteomes" id="UP001500367">
    <property type="component" value="Unassembled WGS sequence"/>
</dbReference>
<dbReference type="EMBL" id="BAABCT010000002">
    <property type="protein sequence ID" value="GAA4068736.1"/>
    <property type="molecule type" value="Genomic_DNA"/>
</dbReference>
<name>A0ABP7VJQ7_9FLAO</name>
<protein>
    <recommendedName>
        <fullName evidence="3">Lipoprotein</fullName>
    </recommendedName>
</protein>
<keyword evidence="2" id="KW-1185">Reference proteome</keyword>
<evidence type="ECO:0008006" key="3">
    <source>
        <dbReference type="Google" id="ProtNLM"/>
    </source>
</evidence>
<proteinExistence type="predicted"/>
<sequence length="135" mass="15831">MKKLFLLILISFSIFSCEVSEDQSYSYEINPVDQVIMPTEFAKDSTTNITVIYKRPSTCHLFNKFYYESFDFNRTVAIESLIVRQDNCTIDNQTDIELNLPFQPKSLGTYHFKFWNGKDVQGVNQFIEYDVVVDH</sequence>
<dbReference type="RefSeq" id="WP_344815866.1">
    <property type="nucleotide sequence ID" value="NZ_BAABCT010000002.1"/>
</dbReference>
<dbReference type="PROSITE" id="PS51257">
    <property type="entry name" value="PROKAR_LIPOPROTEIN"/>
    <property type="match status" value="1"/>
</dbReference>
<evidence type="ECO:0000313" key="2">
    <source>
        <dbReference type="Proteomes" id="UP001500367"/>
    </source>
</evidence>
<comment type="caution">
    <text evidence="1">The sequence shown here is derived from an EMBL/GenBank/DDBJ whole genome shotgun (WGS) entry which is preliminary data.</text>
</comment>
<reference evidence="2" key="1">
    <citation type="journal article" date="2019" name="Int. J. Syst. Evol. Microbiol.">
        <title>The Global Catalogue of Microorganisms (GCM) 10K type strain sequencing project: providing services to taxonomists for standard genome sequencing and annotation.</title>
        <authorList>
            <consortium name="The Broad Institute Genomics Platform"/>
            <consortium name="The Broad Institute Genome Sequencing Center for Infectious Disease"/>
            <person name="Wu L."/>
            <person name="Ma J."/>
        </authorList>
    </citation>
    <scope>NUCLEOTIDE SEQUENCE [LARGE SCALE GENOMIC DNA]</scope>
    <source>
        <strain evidence="2">JCM 17069</strain>
    </source>
</reference>
<gene>
    <name evidence="1" type="ORF">GCM10022389_12380</name>
</gene>
<organism evidence="1 2">
    <name type="scientific">Flavobacterium cheonanense</name>
    <dbReference type="NCBI Taxonomy" id="706183"/>
    <lineage>
        <taxon>Bacteria</taxon>
        <taxon>Pseudomonadati</taxon>
        <taxon>Bacteroidota</taxon>
        <taxon>Flavobacteriia</taxon>
        <taxon>Flavobacteriales</taxon>
        <taxon>Flavobacteriaceae</taxon>
        <taxon>Flavobacterium</taxon>
    </lineage>
</organism>
<accession>A0ABP7VJQ7</accession>
<evidence type="ECO:0000313" key="1">
    <source>
        <dbReference type="EMBL" id="GAA4068736.1"/>
    </source>
</evidence>